<dbReference type="SUPFAM" id="SSF49785">
    <property type="entry name" value="Galactose-binding domain-like"/>
    <property type="match status" value="2"/>
</dbReference>
<comment type="caution">
    <text evidence="4">The sequence shown here is derived from an EMBL/GenBank/DDBJ whole genome shotgun (WGS) entry which is preliminary data.</text>
</comment>
<organism evidence="4 5">
    <name type="scientific">Actinopolymorpha rutila</name>
    <dbReference type="NCBI Taxonomy" id="446787"/>
    <lineage>
        <taxon>Bacteria</taxon>
        <taxon>Bacillati</taxon>
        <taxon>Actinomycetota</taxon>
        <taxon>Actinomycetes</taxon>
        <taxon>Propionibacteriales</taxon>
        <taxon>Actinopolymorphaceae</taxon>
        <taxon>Actinopolymorpha</taxon>
    </lineage>
</organism>
<name>A0A852Z6Q3_9ACTN</name>
<gene>
    <name evidence="4" type="ORF">F4554_000523</name>
</gene>
<evidence type="ECO:0000313" key="5">
    <source>
        <dbReference type="Proteomes" id="UP000579605"/>
    </source>
</evidence>
<feature type="domain" description="F5/8 type C" evidence="3">
    <location>
        <begin position="634"/>
        <end position="732"/>
    </location>
</feature>
<evidence type="ECO:0000259" key="3">
    <source>
        <dbReference type="PROSITE" id="PS50022"/>
    </source>
</evidence>
<dbReference type="AlphaFoldDB" id="A0A852Z6Q3"/>
<dbReference type="InterPro" id="IPR008979">
    <property type="entry name" value="Galactose-bd-like_sf"/>
</dbReference>
<dbReference type="Gene3D" id="2.60.120.260">
    <property type="entry name" value="Galactose-binding domain-like"/>
    <property type="match status" value="3"/>
</dbReference>
<feature type="region of interest" description="Disordered" evidence="1">
    <location>
        <begin position="198"/>
        <end position="218"/>
    </location>
</feature>
<dbReference type="InterPro" id="IPR051941">
    <property type="entry name" value="BG_Antigen-Binding_Lectin"/>
</dbReference>
<sequence>MSRLARLAVAVVALALVVPLGAATRVRPASGATTSTGSITSSAASAATAATAATASTLPSGSEDDLARTYYHLLLRNTRFQESTWNAEQGTYGIENWDVVGVLGNAVLLRFGTYDASVAGVSHEVLRDHTIRGLEAAVAANRFVDPAHGTWGARIYWDATMEAYLVAAAHLMWADLDDRTRAGVDTILRGEAGYLVDVGAEPGDPDREGGTTNGLRGGYVGDTKLEEMGARTMMLAAADAFLPGDADQAHWREWLNRWTLNMDGLPVADRVNPTVVEGKPVSEWTGAQNIFDTFTSENHGGWNGMYQQSAATYPGRNVVQYLIAGQPVPVSQQTLPSNDEILGVLNQLGTDAGVPAELMVGDRVHFYGRSLIPLTYRAMVTGDRMAARAERMLAARLGPYVEYPPAGMLVKFRRGTGYETEARAEVAMSYLLHYWRAHLAGDVAPVSEQEYFARASKVTDFGDVPGLVNQQSPAALMSAVTKPGYVKFAYLPQHDDWLFDVSAKAPSFLPSVTAVDEHTSRSYTRLRDGVDATATVVRRGDSYAGYTTLPNGSVVYATTGTGDDEGSLRLRNLDMPGVPGLDGARTFTTSTGSTTLAPDGLGGGGTEQLAFVPTQARYVRMTGVQAASQWGYSMYEFEVRGPSSEANLALNQPATASSSYGEASVPAKAVDGDPATRWANSAAERPTMKGWFAVDLGASRTVSRVTIQWQEDAWPISYRIEVSDDGQNWGTVTSVPRWQDVGRSWLNVDGRAGFVVRGSTNPIAVSPTGVALSHGPASGAAGMVVQGFPAQPAEQTARLAAAPQPSGGPAAVRSASSDGYLSLFNLGSVPVDKVALTVPQGGNARTLYLGRQVTTTTGLTYDVGLAAGTAAVQAPRFRLSAPQSGEQVPAGLVAEVVDSHLVRLTNPAGSPAVKMMLTSVSTGERSAVSVPSGRSREVRFRTGVLTPTTDLARDRITYPSSPLPPGMSDPDRAVDADARTAWVPGAGDRRLVVNLGADEDVRGATVRWTSATVPSYAIEVSTDGTTWTRVADTSDGQHARSFAFSASAHYVSVLVGDWHRGQAGLADLSVAGSHP</sequence>
<feature type="domain" description="F5/8 type C" evidence="3">
    <location>
        <begin position="937"/>
        <end position="1073"/>
    </location>
</feature>
<feature type="chain" id="PRO_5039224356" description="F5/8 type C domain-containing protein" evidence="2">
    <location>
        <begin position="23"/>
        <end position="1075"/>
    </location>
</feature>
<dbReference type="PANTHER" id="PTHR45713">
    <property type="entry name" value="FTP DOMAIN-CONTAINING PROTEIN"/>
    <property type="match status" value="1"/>
</dbReference>
<dbReference type="InterPro" id="IPR000421">
    <property type="entry name" value="FA58C"/>
</dbReference>
<dbReference type="RefSeq" id="WP_179785882.1">
    <property type="nucleotide sequence ID" value="NZ_BAAARR010000015.1"/>
</dbReference>
<evidence type="ECO:0000256" key="2">
    <source>
        <dbReference type="SAM" id="SignalP"/>
    </source>
</evidence>
<keyword evidence="5" id="KW-1185">Reference proteome</keyword>
<accession>A0A852Z6Q3</accession>
<dbReference type="PANTHER" id="PTHR45713:SF6">
    <property type="entry name" value="F5_8 TYPE C DOMAIN-CONTAINING PROTEIN"/>
    <property type="match status" value="1"/>
</dbReference>
<dbReference type="Proteomes" id="UP000579605">
    <property type="component" value="Unassembled WGS sequence"/>
</dbReference>
<proteinExistence type="predicted"/>
<evidence type="ECO:0000313" key="4">
    <source>
        <dbReference type="EMBL" id="NYH87885.1"/>
    </source>
</evidence>
<dbReference type="EMBL" id="JACBZH010000001">
    <property type="protein sequence ID" value="NYH87885.1"/>
    <property type="molecule type" value="Genomic_DNA"/>
</dbReference>
<reference evidence="4 5" key="1">
    <citation type="submission" date="2020-07" db="EMBL/GenBank/DDBJ databases">
        <title>Sequencing the genomes of 1000 actinobacteria strains.</title>
        <authorList>
            <person name="Klenk H.-P."/>
        </authorList>
    </citation>
    <scope>NUCLEOTIDE SEQUENCE [LARGE SCALE GENOMIC DNA]</scope>
    <source>
        <strain evidence="4 5">DSM 18448</strain>
    </source>
</reference>
<protein>
    <recommendedName>
        <fullName evidence="3">F5/8 type C domain-containing protein</fullName>
    </recommendedName>
</protein>
<evidence type="ECO:0000256" key="1">
    <source>
        <dbReference type="SAM" id="MobiDB-lite"/>
    </source>
</evidence>
<feature type="signal peptide" evidence="2">
    <location>
        <begin position="1"/>
        <end position="22"/>
    </location>
</feature>
<keyword evidence="2" id="KW-0732">Signal</keyword>
<dbReference type="Pfam" id="PF00754">
    <property type="entry name" value="F5_F8_type_C"/>
    <property type="match status" value="2"/>
</dbReference>
<dbReference type="PROSITE" id="PS50022">
    <property type="entry name" value="FA58C_3"/>
    <property type="match status" value="2"/>
</dbReference>